<dbReference type="AlphaFoldDB" id="A0A917DS51"/>
<evidence type="ECO:0000313" key="2">
    <source>
        <dbReference type="Proteomes" id="UP000609064"/>
    </source>
</evidence>
<reference evidence="1" key="1">
    <citation type="journal article" date="2014" name="Int. J. Syst. Evol. Microbiol.">
        <title>Complete genome sequence of Corynebacterium casei LMG S-19264T (=DSM 44701T), isolated from a smear-ripened cheese.</title>
        <authorList>
            <consortium name="US DOE Joint Genome Institute (JGI-PGF)"/>
            <person name="Walter F."/>
            <person name="Albersmeier A."/>
            <person name="Kalinowski J."/>
            <person name="Ruckert C."/>
        </authorList>
    </citation>
    <scope>NUCLEOTIDE SEQUENCE</scope>
    <source>
        <strain evidence="1">CGMCC 1.15958</strain>
    </source>
</reference>
<reference evidence="1" key="2">
    <citation type="submission" date="2020-09" db="EMBL/GenBank/DDBJ databases">
        <authorList>
            <person name="Sun Q."/>
            <person name="Zhou Y."/>
        </authorList>
    </citation>
    <scope>NUCLEOTIDE SEQUENCE</scope>
    <source>
        <strain evidence="1">CGMCC 1.15958</strain>
    </source>
</reference>
<proteinExistence type="predicted"/>
<organism evidence="1 2">
    <name type="scientific">Emticicia aquatilis</name>
    <dbReference type="NCBI Taxonomy" id="1537369"/>
    <lineage>
        <taxon>Bacteria</taxon>
        <taxon>Pseudomonadati</taxon>
        <taxon>Bacteroidota</taxon>
        <taxon>Cytophagia</taxon>
        <taxon>Cytophagales</taxon>
        <taxon>Leadbetterellaceae</taxon>
        <taxon>Emticicia</taxon>
    </lineage>
</organism>
<keyword evidence="2" id="KW-1185">Reference proteome</keyword>
<sequence length="68" mass="7793">MVELNVIIIPINGLNIIDQKNAGQKPILLSEPTYPTTIAKINQRKKTVIYLKNLCGENYFIKYNINFV</sequence>
<name>A0A917DS51_9BACT</name>
<comment type="caution">
    <text evidence="1">The sequence shown here is derived from an EMBL/GenBank/DDBJ whole genome shotgun (WGS) entry which is preliminary data.</text>
</comment>
<dbReference type="EMBL" id="BMKK01000006">
    <property type="protein sequence ID" value="GGD64919.1"/>
    <property type="molecule type" value="Genomic_DNA"/>
</dbReference>
<accession>A0A917DS51</accession>
<protein>
    <submittedName>
        <fullName evidence="1">Uncharacterized protein</fullName>
    </submittedName>
</protein>
<evidence type="ECO:0000313" key="1">
    <source>
        <dbReference type="EMBL" id="GGD64919.1"/>
    </source>
</evidence>
<dbReference type="Proteomes" id="UP000609064">
    <property type="component" value="Unassembled WGS sequence"/>
</dbReference>
<gene>
    <name evidence="1" type="ORF">GCM10011514_31160</name>
</gene>